<dbReference type="RefSeq" id="WP_009075182.1">
    <property type="nucleotide sequence ID" value="NZ_JH597770.1"/>
</dbReference>
<dbReference type="EMBL" id="JH597770">
    <property type="protein sequence ID" value="EHP68594.1"/>
    <property type="molecule type" value="Genomic_DNA"/>
</dbReference>
<dbReference type="eggNOG" id="arCOG05985">
    <property type="taxonomic scope" value="Archaea"/>
</dbReference>
<dbReference type="OrthoDB" id="34513at2157"/>
<reference evidence="1 2" key="1">
    <citation type="submission" date="2012-01" db="EMBL/GenBank/DDBJ databases">
        <title>Improved High-Quality Draft sequence of Metallosphaera yellowstonensis MK1.</title>
        <authorList>
            <consortium name="US DOE Joint Genome Institute"/>
            <person name="Lucas S."/>
            <person name="Han J."/>
            <person name="Cheng J.-F."/>
            <person name="Goodwin L."/>
            <person name="Pitluck S."/>
            <person name="Peters L."/>
            <person name="Teshima H."/>
            <person name="Detter J.C."/>
            <person name="Han C."/>
            <person name="Tapia R."/>
            <person name="Land M."/>
            <person name="Hauser L."/>
            <person name="Kyrpides N."/>
            <person name="Kozubal M."/>
            <person name="Macur R.E."/>
            <person name="Jay Z."/>
            <person name="Inskeep W."/>
            <person name="Woyke T."/>
        </authorList>
    </citation>
    <scope>NUCLEOTIDE SEQUENCE [LARGE SCALE GENOMIC DNA]</scope>
    <source>
        <strain evidence="1 2">MK1</strain>
    </source>
</reference>
<evidence type="ECO:0000313" key="2">
    <source>
        <dbReference type="Proteomes" id="UP000003980"/>
    </source>
</evidence>
<evidence type="ECO:0000313" key="1">
    <source>
        <dbReference type="EMBL" id="EHP68594.1"/>
    </source>
</evidence>
<proteinExistence type="predicted"/>
<protein>
    <submittedName>
        <fullName evidence="1">Uncharacterized protein</fullName>
    </submittedName>
</protein>
<name>H2C8W8_9CREN</name>
<accession>H2C8W8</accession>
<organism evidence="1 2">
    <name type="scientific">Metallosphaera yellowstonensis MK1</name>
    <dbReference type="NCBI Taxonomy" id="671065"/>
    <lineage>
        <taxon>Archaea</taxon>
        <taxon>Thermoproteota</taxon>
        <taxon>Thermoprotei</taxon>
        <taxon>Sulfolobales</taxon>
        <taxon>Sulfolobaceae</taxon>
        <taxon>Metallosphaera</taxon>
    </lineage>
</organism>
<dbReference type="HOGENOM" id="CLU_1253637_0_0_2"/>
<keyword evidence="2" id="KW-1185">Reference proteome</keyword>
<dbReference type="Proteomes" id="UP000003980">
    <property type="component" value="Unassembled WGS sequence"/>
</dbReference>
<sequence>MRITVAYSQEDDLKPLKPLLESKVNKGITLDVVKVKEDDLKFNHHNYDLFYSPIPLINHVRGIRFLTNGAKVWKSIGIEGNCNEGKICVQGSNSTEFYFLKMFYRGKLSVSLNQECGCRMAEGGSVVELTPFWSDACGDLPFVVKLLGTVTLNDDTLAKVKVAVRESASMAQGRGDVDVLSKELGLRGRQALECFIKRCSEAGLCIKPEYYLL</sequence>
<dbReference type="AlphaFoldDB" id="H2C8W8"/>
<gene>
    <name evidence="1" type="ORF">MetMK1DRAFT_00030370</name>
</gene>